<dbReference type="RefSeq" id="XP_062695128.1">
    <property type="nucleotide sequence ID" value="XM_062836756.1"/>
</dbReference>
<protein>
    <submittedName>
        <fullName evidence="7">Glycoside hydrolase superfamily</fullName>
    </submittedName>
</protein>
<evidence type="ECO:0000259" key="6">
    <source>
        <dbReference type="Pfam" id="PF00150"/>
    </source>
</evidence>
<dbReference type="Pfam" id="PF00150">
    <property type="entry name" value="Cellulase"/>
    <property type="match status" value="1"/>
</dbReference>
<keyword evidence="3 4" id="KW-0326">Glycosidase</keyword>
<dbReference type="PANTHER" id="PTHR31263">
    <property type="entry name" value="CELLULASE FAMILY PROTEIN (AFU_ORTHOLOGUE AFUA_5G14560)"/>
    <property type="match status" value="1"/>
</dbReference>
<evidence type="ECO:0000256" key="4">
    <source>
        <dbReference type="RuleBase" id="RU361153"/>
    </source>
</evidence>
<keyword evidence="8" id="KW-1185">Reference proteome</keyword>
<feature type="domain" description="Glycoside hydrolase family 5" evidence="6">
    <location>
        <begin position="135"/>
        <end position="442"/>
    </location>
</feature>
<reference evidence="7 8" key="1">
    <citation type="journal article" date="2023" name="Mol. Phylogenet. Evol.">
        <title>Genome-scale phylogeny and comparative genomics of the fungal order Sordariales.</title>
        <authorList>
            <person name="Hensen N."/>
            <person name="Bonometti L."/>
            <person name="Westerberg I."/>
            <person name="Brannstrom I.O."/>
            <person name="Guillou S."/>
            <person name="Cros-Aarteil S."/>
            <person name="Calhoun S."/>
            <person name="Haridas S."/>
            <person name="Kuo A."/>
            <person name="Mondo S."/>
            <person name="Pangilinan J."/>
            <person name="Riley R."/>
            <person name="LaButti K."/>
            <person name="Andreopoulos B."/>
            <person name="Lipzen A."/>
            <person name="Chen C."/>
            <person name="Yan M."/>
            <person name="Daum C."/>
            <person name="Ng V."/>
            <person name="Clum A."/>
            <person name="Steindorff A."/>
            <person name="Ohm R.A."/>
            <person name="Martin F."/>
            <person name="Silar P."/>
            <person name="Natvig D.O."/>
            <person name="Lalanne C."/>
            <person name="Gautier V."/>
            <person name="Ament-Velasquez S.L."/>
            <person name="Kruys A."/>
            <person name="Hutchinson M.I."/>
            <person name="Powell A.J."/>
            <person name="Barry K."/>
            <person name="Miller A.N."/>
            <person name="Grigoriev I.V."/>
            <person name="Debuchy R."/>
            <person name="Gladieux P."/>
            <person name="Hiltunen Thoren M."/>
            <person name="Johannesson H."/>
        </authorList>
    </citation>
    <scope>NUCLEOTIDE SEQUENCE [LARGE SCALE GENOMIC DNA]</scope>
    <source>
        <strain evidence="7 8">FGSC 10403</strain>
    </source>
</reference>
<dbReference type="InterPro" id="IPR001547">
    <property type="entry name" value="Glyco_hydro_5"/>
</dbReference>
<dbReference type="AlphaFoldDB" id="A0AAJ0IBU8"/>
<proteinExistence type="inferred from homology"/>
<dbReference type="InterPro" id="IPR017853">
    <property type="entry name" value="GH"/>
</dbReference>
<gene>
    <name evidence="7" type="ORF">B0T23DRAFT_372891</name>
</gene>
<dbReference type="PANTHER" id="PTHR31263:SF0">
    <property type="entry name" value="CELLULASE FAMILY PROTEIN (AFU_ORTHOLOGUE AFUA_5G14560)"/>
    <property type="match status" value="1"/>
</dbReference>
<dbReference type="EMBL" id="JAULSX010000002">
    <property type="protein sequence ID" value="KAK3496864.1"/>
    <property type="molecule type" value="Genomic_DNA"/>
</dbReference>
<evidence type="ECO:0000313" key="8">
    <source>
        <dbReference type="Proteomes" id="UP001285908"/>
    </source>
</evidence>
<dbReference type="Proteomes" id="UP001285908">
    <property type="component" value="Unassembled WGS sequence"/>
</dbReference>
<evidence type="ECO:0000256" key="2">
    <source>
        <dbReference type="ARBA" id="ARBA00022801"/>
    </source>
</evidence>
<dbReference type="GO" id="GO:0004553">
    <property type="term" value="F:hydrolase activity, hydrolyzing O-glycosyl compounds"/>
    <property type="evidence" value="ECO:0007669"/>
    <property type="project" value="InterPro"/>
</dbReference>
<evidence type="ECO:0000256" key="3">
    <source>
        <dbReference type="ARBA" id="ARBA00023295"/>
    </source>
</evidence>
<comment type="caution">
    <text evidence="7">The sequence shown here is derived from an EMBL/GenBank/DDBJ whole genome shotgun (WGS) entry which is preliminary data.</text>
</comment>
<name>A0AAJ0IBU8_9PEZI</name>
<dbReference type="SUPFAM" id="SSF51445">
    <property type="entry name" value="(Trans)glycosidases"/>
    <property type="match status" value="1"/>
</dbReference>
<evidence type="ECO:0000313" key="7">
    <source>
        <dbReference type="EMBL" id="KAK3496864.1"/>
    </source>
</evidence>
<dbReference type="Gene3D" id="3.20.20.80">
    <property type="entry name" value="Glycosidases"/>
    <property type="match status" value="1"/>
</dbReference>
<dbReference type="GO" id="GO:0000272">
    <property type="term" value="P:polysaccharide catabolic process"/>
    <property type="evidence" value="ECO:0007669"/>
    <property type="project" value="InterPro"/>
</dbReference>
<keyword evidence="2 4" id="KW-0378">Hydrolase</keyword>
<feature type="region of interest" description="Disordered" evidence="5">
    <location>
        <begin position="1"/>
        <end position="22"/>
    </location>
</feature>
<dbReference type="GeneID" id="87874378"/>
<evidence type="ECO:0000256" key="1">
    <source>
        <dbReference type="ARBA" id="ARBA00005641"/>
    </source>
</evidence>
<organism evidence="7 8">
    <name type="scientific">Neurospora hispaniola</name>
    <dbReference type="NCBI Taxonomy" id="588809"/>
    <lineage>
        <taxon>Eukaryota</taxon>
        <taxon>Fungi</taxon>
        <taxon>Dikarya</taxon>
        <taxon>Ascomycota</taxon>
        <taxon>Pezizomycotina</taxon>
        <taxon>Sordariomycetes</taxon>
        <taxon>Sordariomycetidae</taxon>
        <taxon>Sordariales</taxon>
        <taxon>Sordariaceae</taxon>
        <taxon>Neurospora</taxon>
    </lineage>
</organism>
<accession>A0AAJ0IBU8</accession>
<sequence length="478" mass="53614">MMPKEPEPEPGNNGTGIGTDGWHRGRRLVLPLSNHTSSTYTALTSPISCARRRRLISLPPNTKAGRMILLFSALLLGFFLHYMWKAEAALSKPWKPDDSSLAFSQRPLPPPSNETFLSSAGYKLPLRTKGRDIVDQNGKRFKLSSINWYGASDELFIPGGLDVQHRDVIASTIRSLGFNSVRMPYSDEMVISNPEVPLRLLAANRDLVGKRALDVFEATVTALTDAGLAVIVNNHITTATWCCGADPCDAGWANDFLPGSLCRVRQTEAQWIDHWVTVMTRFVDNPLVIGADLRNEVRGLWGTMPWERWAAAAERAGNALLRMNSDWLIIVGGTESGNDLTGVKRRPVELDVANKLVYSAHVYSWSGWGSMGGRYSKRTYASFVKAMRQNWGYLVEEKLAPVWIGEFGAPDRPGIGDANYWQNLLRYLKAIDADFGYWAINPRKPKDNEKESYSLVEDDWVTPVLDYRMKDMTELMRQ</sequence>
<evidence type="ECO:0000256" key="5">
    <source>
        <dbReference type="SAM" id="MobiDB-lite"/>
    </source>
</evidence>
<comment type="similarity">
    <text evidence="1 4">Belongs to the glycosyl hydrolase 5 (cellulase A) family.</text>
</comment>